<organism evidence="2 3">
    <name type="scientific">Micromonospora aurantiaca</name>
    <name type="common">nom. illeg.</name>
    <dbReference type="NCBI Taxonomy" id="47850"/>
    <lineage>
        <taxon>Bacteria</taxon>
        <taxon>Bacillati</taxon>
        <taxon>Actinomycetota</taxon>
        <taxon>Actinomycetes</taxon>
        <taxon>Micromonosporales</taxon>
        <taxon>Micromonosporaceae</taxon>
        <taxon>Micromonospora</taxon>
    </lineage>
</organism>
<name>A0ABQ6U5T2_9ACTN</name>
<feature type="region of interest" description="Disordered" evidence="1">
    <location>
        <begin position="1"/>
        <end position="72"/>
    </location>
</feature>
<accession>A0ABQ6U5T2</accession>
<evidence type="ECO:0000313" key="2">
    <source>
        <dbReference type="EMBL" id="KAB1094665.1"/>
    </source>
</evidence>
<reference evidence="2 3" key="1">
    <citation type="submission" date="2019-09" db="EMBL/GenBank/DDBJ databases">
        <title>High taxonomic diversity of Micromonospora strains isolated from Medicago sativa nodules in different geographical locations.</title>
        <authorList>
            <person name="Martinez-Hidalgo P."/>
            <person name="Flores-Felix J.D."/>
            <person name="Velazquez E."/>
            <person name="Brau L."/>
            <person name="Trujillo M.E."/>
            <person name="Martinez-Molina E."/>
        </authorList>
    </citation>
    <scope>NUCLEOTIDE SEQUENCE [LARGE SCALE GENOMIC DNA]</scope>
    <source>
        <strain evidence="2 3">ALFB5</strain>
    </source>
</reference>
<proteinExistence type="predicted"/>
<evidence type="ECO:0000256" key="1">
    <source>
        <dbReference type="SAM" id="MobiDB-lite"/>
    </source>
</evidence>
<comment type="caution">
    <text evidence="2">The sequence shown here is derived from an EMBL/GenBank/DDBJ whole genome shotgun (WGS) entry which is preliminary data.</text>
</comment>
<gene>
    <name evidence="2" type="ORF">F6X54_33940</name>
</gene>
<dbReference type="EMBL" id="WAAR01000339">
    <property type="protein sequence ID" value="KAB1094665.1"/>
    <property type="molecule type" value="Genomic_DNA"/>
</dbReference>
<feature type="compositionally biased region" description="Gly residues" evidence="1">
    <location>
        <begin position="61"/>
        <end position="72"/>
    </location>
</feature>
<sequence length="72" mass="6846">MSADATRAPIGAAAGLTRLPPGERKGPLLTPPVEEGPLLNAGKGSSGGGVAVPARGRAAGRRGGAGAGVEAY</sequence>
<dbReference type="Proteomes" id="UP000471364">
    <property type="component" value="Unassembled WGS sequence"/>
</dbReference>
<protein>
    <submittedName>
        <fullName evidence="2">Uncharacterized protein</fullName>
    </submittedName>
</protein>
<feature type="non-terminal residue" evidence="2">
    <location>
        <position position="72"/>
    </location>
</feature>
<keyword evidence="3" id="KW-1185">Reference proteome</keyword>
<evidence type="ECO:0000313" key="3">
    <source>
        <dbReference type="Proteomes" id="UP000471364"/>
    </source>
</evidence>